<dbReference type="Gene3D" id="2.60.40.10">
    <property type="entry name" value="Immunoglobulins"/>
    <property type="match status" value="3"/>
</dbReference>
<accession>A0ABX9N8B3</accession>
<evidence type="ECO:0000256" key="2">
    <source>
        <dbReference type="SAM" id="Phobius"/>
    </source>
</evidence>
<proteinExistence type="predicted"/>
<evidence type="ECO:0000256" key="3">
    <source>
        <dbReference type="SAM" id="SignalP"/>
    </source>
</evidence>
<dbReference type="Gene3D" id="2.160.20.80">
    <property type="entry name" value="E3 ubiquitin-protein ligase SopA"/>
    <property type="match status" value="2"/>
</dbReference>
<gene>
    <name evidence="4" type="ORF">DZF98_03425</name>
</gene>
<dbReference type="InterPro" id="IPR013783">
    <property type="entry name" value="Ig-like_fold"/>
</dbReference>
<feature type="region of interest" description="Disordered" evidence="1">
    <location>
        <begin position="707"/>
        <end position="740"/>
    </location>
</feature>
<keyword evidence="3" id="KW-0732">Signal</keyword>
<name>A0ABX9N8B3_9MICO</name>
<protein>
    <submittedName>
        <fullName evidence="4">Sortase</fullName>
    </submittedName>
</protein>
<feature type="transmembrane region" description="Helical" evidence="2">
    <location>
        <begin position="1756"/>
        <end position="1775"/>
    </location>
</feature>
<evidence type="ECO:0000313" key="5">
    <source>
        <dbReference type="Proteomes" id="UP000265355"/>
    </source>
</evidence>
<evidence type="ECO:0000256" key="1">
    <source>
        <dbReference type="SAM" id="MobiDB-lite"/>
    </source>
</evidence>
<keyword evidence="2" id="KW-1133">Transmembrane helix</keyword>
<dbReference type="EMBL" id="QWEE01000028">
    <property type="protein sequence ID" value="RII93771.1"/>
    <property type="molecule type" value="Genomic_DNA"/>
</dbReference>
<comment type="caution">
    <text evidence="4">The sequence shown here is derived from an EMBL/GenBank/DDBJ whole genome shotgun (WGS) entry which is preliminary data.</text>
</comment>
<sequence>MALHMPSRRSRLATATAFGLAAAIVAFGGTAPANAEPGDTAEAEGRFLTLTNVPQVIALDGAYTSYGPGDTAAQVEDAPLDVDVLNGLANAQLSAGVTLGSLLDLDQAASAGVLQQYASAGPAGATGAAGAVSDSGAITVGAGGGGQQTVIDLGSTIASIGAQNTLSDLSLRFGAISSTVTSTGTGTPASDYDIASAEAVLTSPLVAQISSRLTTAVNGIAPGIAGSVDVSAATGPLLEGILGENLVTSVLRVGTPTVVATANVNTAAVVNAALAQPLTNADGTVSIDVSAGTITVDLDRIQALNDRPAGTSVLSSELLAGVVDSAITNIFTEVLPNRLVTALRTSTTVNVAVTAPLTTGLLNANAGTLGVDVNLSLDRLLGGTTGTAPTISLARTNLIGLTVNLTTLAPLFDDLVTGLLGSNADTDLLPAIGTALTGVSTGVITALAPAFPVVDQVVRLTVNEQAPDAFIDEDGVDAGSSSVTALRVRLLGNGGPTVDLARSTVRAVPAPVADDVTITTPTPNQVIELPAGQTTVVVPVTGTADPDAEVTLTVGGQTVGPQPVGPGNAYTLTPPALPAGTYTATVTQTIDGQAAGSATVTFTVAPAATGITITTPTAGQVFLTTATDPTVDVPVEGAADVRASVTVSIPGQTAQTELVGTDGRYDVVFADLPVGTYTATATQSIDGVVRGTETVTFTVGAPAVGIAIDSPTDDQEIPSSGTGPNPTADVPVTGSADPRASVTVTIPGRTSQTDTTVTNGRFDVLFPNLPVGTYTATATQTIGGVAVGTDMVTFVVGAPAEDVVIDTPTNGQTFTIPAGGTTTDVIVNGSADPRATVVISLPGRDDVTQVVGDDGRFETTFTGLTAASYDVTVTQSIGGAPAGSDTASFTVQIAGIEQVVIETPEPGDFIPLAAGTTTVVVPVTGTADPAATVTLTVGGTTTGPVEVDDDGGFTLTPPALPAGTYTATVTQTIGGQPVGSDTVTFTIGAPVTITAPTAGQEYTLPTGATGVDVTVSGRADPIGTVTVTITGRTPIEVEVGDDGTYEATFTGVPVGSYTATATQTIGGAAAGSADPVTFTVTAGAADGGTDATAAVDVDGGADAAGADAAGTDAAGTDAAGTDAAGTDAAGTDAAGTDAAGTDAAGTDAAGTDAAGTDAAGTDAAGADAAGTDAAGTDAAGTDAAGTDAAGTDAAGTDAAGTDAAGTDAAGTDAAGTDAAGTDAAGTDAAGTDAAGTDAAGTDAAGTDAAGTDAAGTDAAGTDAAGTDAAGTDAAGTDAAGTDAAGTDAAGTDAAGTDAAGTDAAGTDAAGTDAAGTDAAGTDAAGTDAAGTDAAGTDAAGTDAAGTDAAGTDAAGTDAAGTDAAGTDAAGTDAAGTDAAGTDAAGADAAGTDAAGTDAAGTDAAGTDAAGTDAAGTDAAGTDAAGTDAAGTDAAGTDAAGTDAAGTDAAGTDAAGTDAAGTDAAGTDAAGTDAAGTDAAGTDAAGTDAAGTDAAGTDAAGTDAAGTDAAGTDAAGTDAAGTDAAGTDAAGTDAAGTDAAGTDAAGTDASDAAGTDATDAAGADASDAAGTDAMDAAGADASDAAGTDATDAAGADASDAAGTDATDAAGADASDAAGADASDASDGSTDGSDAPTRATVSLPVIVRGTGVVQEVTAENFTPGETILATVNSTPMPLEPKIADADGRATFTFPVGADFELGAHSVTVTGTESGPADEMLTQFQVVAATVPAGQPGPVLGGGGYGGGILPVTGGDADGLLLLGGIALLMMLTGAGALHRSRSRRV</sequence>
<keyword evidence="2" id="KW-0812">Transmembrane</keyword>
<reference evidence="4 5" key="1">
    <citation type="submission" date="2018-08" db="EMBL/GenBank/DDBJ databases">
        <title>Genome Sequence of Clavibacter michiganensis Subspecies type strains, and the Atypical Peach-Colored Strains Isolated from Tomato.</title>
        <authorList>
            <person name="Osdaghi E."/>
            <person name="Portier P."/>
            <person name="Briand M."/>
            <person name="Jacques M.-A."/>
        </authorList>
    </citation>
    <scope>NUCLEOTIDE SEQUENCE [LARGE SCALE GENOMIC DNA]</scope>
    <source>
        <strain evidence="4 5">CFBP 8216</strain>
    </source>
</reference>
<keyword evidence="2" id="KW-0472">Membrane</keyword>
<feature type="signal peptide" evidence="3">
    <location>
        <begin position="1"/>
        <end position="35"/>
    </location>
</feature>
<organism evidence="4 5">
    <name type="scientific">Clavibacter californiensis</name>
    <dbReference type="NCBI Taxonomy" id="1401995"/>
    <lineage>
        <taxon>Bacteria</taxon>
        <taxon>Bacillati</taxon>
        <taxon>Actinomycetota</taxon>
        <taxon>Actinomycetes</taxon>
        <taxon>Micrococcales</taxon>
        <taxon>Microbacteriaceae</taxon>
        <taxon>Clavibacter</taxon>
    </lineage>
</organism>
<dbReference type="SUPFAM" id="SSF141571">
    <property type="entry name" value="Pentapeptide repeat-like"/>
    <property type="match status" value="3"/>
</dbReference>
<feature type="chain" id="PRO_5045148541" evidence="3">
    <location>
        <begin position="36"/>
        <end position="1783"/>
    </location>
</feature>
<feature type="compositionally biased region" description="Low complexity" evidence="1">
    <location>
        <begin position="1581"/>
        <end position="1633"/>
    </location>
</feature>
<dbReference type="PROSITE" id="PS51318">
    <property type="entry name" value="TAT"/>
    <property type="match status" value="1"/>
</dbReference>
<keyword evidence="5" id="KW-1185">Reference proteome</keyword>
<evidence type="ECO:0000313" key="4">
    <source>
        <dbReference type="EMBL" id="RII93771.1"/>
    </source>
</evidence>
<dbReference type="Proteomes" id="UP000265355">
    <property type="component" value="Unassembled WGS sequence"/>
</dbReference>
<feature type="region of interest" description="Disordered" evidence="1">
    <location>
        <begin position="1581"/>
        <end position="1635"/>
    </location>
</feature>
<dbReference type="InterPro" id="IPR006311">
    <property type="entry name" value="TAT_signal"/>
</dbReference>
<feature type="region of interest" description="Disordered" evidence="1">
    <location>
        <begin position="1105"/>
        <end position="1565"/>
    </location>
</feature>